<comment type="caution">
    <text evidence="2">The sequence shown here is derived from an EMBL/GenBank/DDBJ whole genome shotgun (WGS) entry which is preliminary data.</text>
</comment>
<protein>
    <submittedName>
        <fullName evidence="2">Uncharacterized protein</fullName>
    </submittedName>
</protein>
<evidence type="ECO:0000313" key="2">
    <source>
        <dbReference type="EMBL" id="KAF1842043.1"/>
    </source>
</evidence>
<accession>A0A9P4GA79</accession>
<gene>
    <name evidence="2" type="ORF">K460DRAFT_294136</name>
</gene>
<dbReference type="GeneID" id="63846726"/>
<feature type="compositionally biased region" description="Polar residues" evidence="1">
    <location>
        <begin position="155"/>
        <end position="176"/>
    </location>
</feature>
<keyword evidence="3" id="KW-1185">Reference proteome</keyword>
<feature type="compositionally biased region" description="Basic and acidic residues" evidence="1">
    <location>
        <begin position="130"/>
        <end position="143"/>
    </location>
</feature>
<feature type="compositionally biased region" description="Polar residues" evidence="1">
    <location>
        <begin position="333"/>
        <end position="345"/>
    </location>
</feature>
<feature type="region of interest" description="Disordered" evidence="1">
    <location>
        <begin position="417"/>
        <end position="439"/>
    </location>
</feature>
<dbReference type="Proteomes" id="UP000800039">
    <property type="component" value="Unassembled WGS sequence"/>
</dbReference>
<dbReference type="AlphaFoldDB" id="A0A9P4GA79"/>
<evidence type="ECO:0000313" key="3">
    <source>
        <dbReference type="Proteomes" id="UP000800039"/>
    </source>
</evidence>
<feature type="region of interest" description="Disordered" evidence="1">
    <location>
        <begin position="130"/>
        <end position="176"/>
    </location>
</feature>
<dbReference type="OrthoDB" id="3792817at2759"/>
<sequence length="535" mass="57755">MFSLLNQQSANTSPLEQAARSQMQRVYISGLEGHHSLEVGVAYHYRGHFIYAFPAGTPIEPIPYSTSKGIMIVGTTQELAPTYDPQATNLMSEGGISALHRSCIHQWDAQKQLEEAQRKEIAEAIEKDVQQTKQLADDKKNIDSPEILAPGAHENSFSHPLSRIGSSTALPPLSQSASRVGSHISLASLATPSNGPTSSSRSVPQIGTVQVSGMPSVTAYVPQTLSSGPSYTPHDRAQFLAYSAPGSRHVSVANTPHTSRPVSPAHGLGARGLLRPVSSTSRLNQLLADGGMRRAFSPLQEVAEGRASRTVVAVLDEDMEANLSVEHIDPDDNTSSRISRSHTPNQPTPDDAMNTPFFLQGSGYVTTNRPASMQPPDLANTREGRNTSLHLPGLGHVHGPGEHRGFTGVSSFPATKETQFNDVDPGSAHWSRDNTIGTGRPRKASMALNEAYNAANPPTHPRIGVPPKNTKTRTPKCLLHGGDCDGKTTTHKHLTQQIRETRGFKDQYPTIKCGDGKVMIDWERIKAEEKAKLGM</sequence>
<proteinExistence type="predicted"/>
<name>A0A9P4GA79_9PLEO</name>
<reference evidence="2" key="1">
    <citation type="submission" date="2020-01" db="EMBL/GenBank/DDBJ databases">
        <authorList>
            <consortium name="DOE Joint Genome Institute"/>
            <person name="Haridas S."/>
            <person name="Albert R."/>
            <person name="Binder M."/>
            <person name="Bloem J."/>
            <person name="Labutti K."/>
            <person name="Salamov A."/>
            <person name="Andreopoulos B."/>
            <person name="Baker S.E."/>
            <person name="Barry K."/>
            <person name="Bills G."/>
            <person name="Bluhm B.H."/>
            <person name="Cannon C."/>
            <person name="Castanera R."/>
            <person name="Culley D.E."/>
            <person name="Daum C."/>
            <person name="Ezra D."/>
            <person name="Gonzalez J.B."/>
            <person name="Henrissat B."/>
            <person name="Kuo A."/>
            <person name="Liang C."/>
            <person name="Lipzen A."/>
            <person name="Lutzoni F."/>
            <person name="Magnuson J."/>
            <person name="Mondo S."/>
            <person name="Nolan M."/>
            <person name="Ohm R."/>
            <person name="Pangilinan J."/>
            <person name="Park H.-J."/>
            <person name="Ramirez L."/>
            <person name="Alfaro M."/>
            <person name="Sun H."/>
            <person name="Tritt A."/>
            <person name="Yoshinaga Y."/>
            <person name="Zwiers L.-H."/>
            <person name="Turgeon B.G."/>
            <person name="Goodwin S.B."/>
            <person name="Spatafora J.W."/>
            <person name="Crous P.W."/>
            <person name="Grigoriev I.V."/>
        </authorList>
    </citation>
    <scope>NUCLEOTIDE SEQUENCE</scope>
    <source>
        <strain evidence="2">CBS 394.84</strain>
    </source>
</reference>
<dbReference type="RefSeq" id="XP_040784606.1">
    <property type="nucleotide sequence ID" value="XM_040929474.1"/>
</dbReference>
<feature type="region of interest" description="Disordered" evidence="1">
    <location>
        <begin position="453"/>
        <end position="475"/>
    </location>
</feature>
<feature type="region of interest" description="Disordered" evidence="1">
    <location>
        <begin position="323"/>
        <end position="354"/>
    </location>
</feature>
<dbReference type="EMBL" id="ML976618">
    <property type="protein sequence ID" value="KAF1842043.1"/>
    <property type="molecule type" value="Genomic_DNA"/>
</dbReference>
<organism evidence="2 3">
    <name type="scientific">Cucurbitaria berberidis CBS 394.84</name>
    <dbReference type="NCBI Taxonomy" id="1168544"/>
    <lineage>
        <taxon>Eukaryota</taxon>
        <taxon>Fungi</taxon>
        <taxon>Dikarya</taxon>
        <taxon>Ascomycota</taxon>
        <taxon>Pezizomycotina</taxon>
        <taxon>Dothideomycetes</taxon>
        <taxon>Pleosporomycetidae</taxon>
        <taxon>Pleosporales</taxon>
        <taxon>Pleosporineae</taxon>
        <taxon>Cucurbitariaceae</taxon>
        <taxon>Cucurbitaria</taxon>
    </lineage>
</organism>
<evidence type="ECO:0000256" key="1">
    <source>
        <dbReference type="SAM" id="MobiDB-lite"/>
    </source>
</evidence>